<name>A0A7W5ZMJ7_9BACT</name>
<gene>
    <name evidence="1" type="ORF">FHS57_002472</name>
</gene>
<dbReference type="Proteomes" id="UP000541352">
    <property type="component" value="Unassembled WGS sequence"/>
</dbReference>
<dbReference type="AlphaFoldDB" id="A0A7W5ZMJ7"/>
<reference evidence="1 2" key="1">
    <citation type="submission" date="2020-08" db="EMBL/GenBank/DDBJ databases">
        <title>Genomic Encyclopedia of Type Strains, Phase IV (KMG-IV): sequencing the most valuable type-strain genomes for metagenomic binning, comparative biology and taxonomic classification.</title>
        <authorList>
            <person name="Goeker M."/>
        </authorList>
    </citation>
    <scope>NUCLEOTIDE SEQUENCE [LARGE SCALE GENOMIC DNA]</scope>
    <source>
        <strain evidence="1 2">DSM 17976</strain>
    </source>
</reference>
<sequence>MKKDIDFTPVEGVVVTIARRFNELNEAEWGVYLINQNETTITNVFVTSRGYSGDDAKSKADQERTSTLRHFFTEIGAGQWVQVETIMPDVFHLNNEYWVSFYVGSKIFDKKFIFVPDSIVEENLQPIAELGLDGVLHV</sequence>
<evidence type="ECO:0000313" key="1">
    <source>
        <dbReference type="EMBL" id="MBB3838467.1"/>
    </source>
</evidence>
<dbReference type="EMBL" id="JACIBY010000004">
    <property type="protein sequence ID" value="MBB3838467.1"/>
    <property type="molecule type" value="Genomic_DNA"/>
</dbReference>
<dbReference type="RefSeq" id="WP_183973926.1">
    <property type="nucleotide sequence ID" value="NZ_JACIBY010000004.1"/>
</dbReference>
<organism evidence="1 2">
    <name type="scientific">Runella defluvii</name>
    <dbReference type="NCBI Taxonomy" id="370973"/>
    <lineage>
        <taxon>Bacteria</taxon>
        <taxon>Pseudomonadati</taxon>
        <taxon>Bacteroidota</taxon>
        <taxon>Cytophagia</taxon>
        <taxon>Cytophagales</taxon>
        <taxon>Spirosomataceae</taxon>
        <taxon>Runella</taxon>
    </lineage>
</organism>
<keyword evidence="2" id="KW-1185">Reference proteome</keyword>
<accession>A0A7W5ZMJ7</accession>
<proteinExistence type="predicted"/>
<comment type="caution">
    <text evidence="1">The sequence shown here is derived from an EMBL/GenBank/DDBJ whole genome shotgun (WGS) entry which is preliminary data.</text>
</comment>
<evidence type="ECO:0000313" key="2">
    <source>
        <dbReference type="Proteomes" id="UP000541352"/>
    </source>
</evidence>
<protein>
    <submittedName>
        <fullName evidence="1">Uncharacterized protein</fullName>
    </submittedName>
</protein>